<accession>B9K7F8</accession>
<dbReference type="AlphaFoldDB" id="B9K7F8"/>
<evidence type="ECO:0000256" key="1">
    <source>
        <dbReference type="ARBA" id="ARBA00001946"/>
    </source>
</evidence>
<evidence type="ECO:0000256" key="4">
    <source>
        <dbReference type="ARBA" id="ARBA00022723"/>
    </source>
</evidence>
<reference evidence="10 11" key="1">
    <citation type="journal article" date="2009" name="Biosci. Biotechnol. Biochem.">
        <title>WeGAS: a web-based microbial genome annotation system.</title>
        <authorList>
            <person name="Lee D."/>
            <person name="Seo H."/>
            <person name="Park C."/>
            <person name="Park K."/>
        </authorList>
    </citation>
    <scope>NUCLEOTIDE SEQUENCE [LARGE SCALE GENOMIC DNA]</scope>
    <source>
        <strain evidence="11">ATCC 49049 / DSM 4359 / NBRC 107923 / NS-E</strain>
    </source>
</reference>
<dbReference type="PANTHER" id="PTHR34405">
    <property type="entry name" value="CRISPR-ASSOCIATED ENDORIBONUCLEASE CAS2"/>
    <property type="match status" value="1"/>
</dbReference>
<dbReference type="HAMAP" id="MF_01471">
    <property type="entry name" value="Cas2"/>
    <property type="match status" value="1"/>
</dbReference>
<comment type="similarity">
    <text evidence="2 9">Belongs to the CRISPR-associated endoribonuclease Cas2 protein family.</text>
</comment>
<dbReference type="CDD" id="cd09725">
    <property type="entry name" value="Cas2_I_II_III"/>
    <property type="match status" value="1"/>
</dbReference>
<keyword evidence="7 9" id="KW-0460">Magnesium</keyword>
<protein>
    <recommendedName>
        <fullName evidence="9">CRISPR-associated endoribonuclease Cas2</fullName>
        <ecNumber evidence="9">3.1.-.-</ecNumber>
    </recommendedName>
</protein>
<dbReference type="Proteomes" id="UP000000445">
    <property type="component" value="Chromosome"/>
</dbReference>
<dbReference type="KEGG" id="tna:CTN_0715"/>
<dbReference type="SUPFAM" id="SSF143430">
    <property type="entry name" value="TTP0101/SSO1404-like"/>
    <property type="match status" value="1"/>
</dbReference>
<dbReference type="PANTHER" id="PTHR34405:SF1">
    <property type="entry name" value="CRISPR-ASSOCIATED ENDORIBONUCLEASE CAS2"/>
    <property type="match status" value="1"/>
</dbReference>
<dbReference type="HOGENOM" id="CLU_161124_0_1_0"/>
<dbReference type="GO" id="GO:0004521">
    <property type="term" value="F:RNA endonuclease activity"/>
    <property type="evidence" value="ECO:0007669"/>
    <property type="project" value="InterPro"/>
</dbReference>
<sequence length="98" mass="11441">MVVIVVKVILVYDISTETKEGVKRLNKVRKIARRYLDHIQKSVFEGELTEGEVEKLKFELSCVIDKNEDFVIIYKMPPSIMMERDFLTNTEDPSSNFI</sequence>
<keyword evidence="4 9" id="KW-0479">Metal-binding</keyword>
<comment type="subunit">
    <text evidence="9">Homodimer, forms a heterotetramer with a Cas1 homodimer.</text>
</comment>
<feature type="binding site" evidence="9">
    <location>
        <position position="13"/>
    </location>
    <ligand>
        <name>Mg(2+)</name>
        <dbReference type="ChEBI" id="CHEBI:18420"/>
        <note>catalytic</note>
    </ligand>
</feature>
<dbReference type="InterPro" id="IPR019199">
    <property type="entry name" value="Virulence_VapD/CRISPR_Cas2"/>
</dbReference>
<dbReference type="NCBIfam" id="TIGR01573">
    <property type="entry name" value="cas2"/>
    <property type="match status" value="1"/>
</dbReference>
<keyword evidence="6 9" id="KW-0378">Hydrolase</keyword>
<dbReference type="Pfam" id="PF09827">
    <property type="entry name" value="CRISPR_Cas2"/>
    <property type="match status" value="1"/>
</dbReference>
<dbReference type="GO" id="GO:0016787">
    <property type="term" value="F:hydrolase activity"/>
    <property type="evidence" value="ECO:0007669"/>
    <property type="project" value="UniProtKB-KW"/>
</dbReference>
<organism evidence="10 11">
    <name type="scientific">Thermotoga neapolitana (strain ATCC 49049 / DSM 4359 / NBRC 107923 / NS-E)</name>
    <dbReference type="NCBI Taxonomy" id="309803"/>
    <lineage>
        <taxon>Bacteria</taxon>
        <taxon>Thermotogati</taxon>
        <taxon>Thermotogota</taxon>
        <taxon>Thermotogae</taxon>
        <taxon>Thermotogales</taxon>
        <taxon>Thermotogaceae</taxon>
        <taxon>Thermotoga</taxon>
    </lineage>
</organism>
<comment type="cofactor">
    <cofactor evidence="1 9">
        <name>Mg(2+)</name>
        <dbReference type="ChEBI" id="CHEBI:18420"/>
    </cofactor>
</comment>
<keyword evidence="3 9" id="KW-0540">Nuclease</keyword>
<dbReference type="RefSeq" id="WP_015919210.1">
    <property type="nucleotide sequence ID" value="NC_011978.1"/>
</dbReference>
<comment type="function">
    <text evidence="9">CRISPR (clustered regularly interspaced short palindromic repeat), is an adaptive immune system that provides protection against mobile genetic elements (viruses, transposable elements and conjugative plasmids). CRISPR clusters contain sequences complementary to antecedent mobile elements and target invading nucleic acids. CRISPR clusters are transcribed and processed into CRISPR RNA (crRNA). Functions as a ssRNA-specific endoribonuclease. Involved in the integration of spacer DNA into the CRISPR cassette.</text>
</comment>
<dbReference type="InterPro" id="IPR021127">
    <property type="entry name" value="CRISPR_associated_Cas2"/>
</dbReference>
<keyword evidence="11" id="KW-1185">Reference proteome</keyword>
<dbReference type="GO" id="GO:0043571">
    <property type="term" value="P:maintenance of CRISPR repeat elements"/>
    <property type="evidence" value="ECO:0007669"/>
    <property type="project" value="UniProtKB-UniRule"/>
</dbReference>
<dbReference type="eggNOG" id="COG1343">
    <property type="taxonomic scope" value="Bacteria"/>
</dbReference>
<evidence type="ECO:0000256" key="5">
    <source>
        <dbReference type="ARBA" id="ARBA00022759"/>
    </source>
</evidence>
<evidence type="ECO:0000256" key="6">
    <source>
        <dbReference type="ARBA" id="ARBA00022801"/>
    </source>
</evidence>
<dbReference type="GO" id="GO:0046872">
    <property type="term" value="F:metal ion binding"/>
    <property type="evidence" value="ECO:0007669"/>
    <property type="project" value="UniProtKB-UniRule"/>
</dbReference>
<evidence type="ECO:0000256" key="8">
    <source>
        <dbReference type="ARBA" id="ARBA00023118"/>
    </source>
</evidence>
<dbReference type="GO" id="GO:0051607">
    <property type="term" value="P:defense response to virus"/>
    <property type="evidence" value="ECO:0007669"/>
    <property type="project" value="UniProtKB-UniRule"/>
</dbReference>
<dbReference type="Gene3D" id="3.30.70.240">
    <property type="match status" value="1"/>
</dbReference>
<evidence type="ECO:0000256" key="3">
    <source>
        <dbReference type="ARBA" id="ARBA00022722"/>
    </source>
</evidence>
<evidence type="ECO:0000256" key="9">
    <source>
        <dbReference type="HAMAP-Rule" id="MF_01471"/>
    </source>
</evidence>
<evidence type="ECO:0000256" key="7">
    <source>
        <dbReference type="ARBA" id="ARBA00022842"/>
    </source>
</evidence>
<dbReference type="STRING" id="309803.CTN_0715"/>
<keyword evidence="8 9" id="KW-0051">Antiviral defense</keyword>
<proteinExistence type="inferred from homology"/>
<gene>
    <name evidence="9" type="primary">cas2</name>
    <name evidence="10" type="ordered locus">CTN_0715</name>
</gene>
<dbReference type="EC" id="3.1.-.-" evidence="9"/>
<dbReference type="EMBL" id="CP000916">
    <property type="protein sequence ID" value="ACM22891.1"/>
    <property type="molecule type" value="Genomic_DNA"/>
</dbReference>
<evidence type="ECO:0000256" key="2">
    <source>
        <dbReference type="ARBA" id="ARBA00009959"/>
    </source>
</evidence>
<evidence type="ECO:0000313" key="11">
    <source>
        <dbReference type="Proteomes" id="UP000000445"/>
    </source>
</evidence>
<keyword evidence="5 9" id="KW-0255">Endonuclease</keyword>
<name>B9K7F8_THENN</name>
<evidence type="ECO:0000313" key="10">
    <source>
        <dbReference type="EMBL" id="ACM22891.1"/>
    </source>
</evidence>